<dbReference type="InterPro" id="IPR036163">
    <property type="entry name" value="HMA_dom_sf"/>
</dbReference>
<protein>
    <submittedName>
        <fullName evidence="4">Periplasmic mercuric ion binding protein</fullName>
    </submittedName>
</protein>
<sequence length="100" mass="10396">MRGAILVAILALGWGQPSPAAAAPDAARSLQQVTLTVKNMSCAMCKYTVENALKQVEGVQSAKVDMAPGTAEVIFDPAKVSPQQLARAVSDAGYPAVVKR</sequence>
<accession>A0AAU9C9F5</accession>
<dbReference type="SUPFAM" id="SSF55008">
    <property type="entry name" value="HMA, heavy metal-associated domain"/>
    <property type="match status" value="1"/>
</dbReference>
<dbReference type="RefSeq" id="WP_317704585.1">
    <property type="nucleotide sequence ID" value="NZ_AP024714.1"/>
</dbReference>
<dbReference type="FunFam" id="3.30.70.100:FF:000001">
    <property type="entry name" value="ATPase copper transporting beta"/>
    <property type="match status" value="1"/>
</dbReference>
<dbReference type="KEGG" id="mcau:MIT9_P1761"/>
<feature type="chain" id="PRO_5043684047" evidence="2">
    <location>
        <begin position="23"/>
        <end position="100"/>
    </location>
</feature>
<evidence type="ECO:0000313" key="4">
    <source>
        <dbReference type="EMBL" id="BCX82176.1"/>
    </source>
</evidence>
<dbReference type="PROSITE" id="PS50846">
    <property type="entry name" value="HMA_2"/>
    <property type="match status" value="1"/>
</dbReference>
<dbReference type="PANTHER" id="PTHR46594:SF4">
    <property type="entry name" value="P-TYPE CATION-TRANSPORTING ATPASE"/>
    <property type="match status" value="1"/>
</dbReference>
<proteinExistence type="predicted"/>
<evidence type="ECO:0000259" key="3">
    <source>
        <dbReference type="PROSITE" id="PS50846"/>
    </source>
</evidence>
<dbReference type="Proteomes" id="UP001321825">
    <property type="component" value="Chromosome"/>
</dbReference>
<organism evidence="4 5">
    <name type="scientific">Methylomarinovum caldicuralii</name>
    <dbReference type="NCBI Taxonomy" id="438856"/>
    <lineage>
        <taxon>Bacteria</taxon>
        <taxon>Pseudomonadati</taxon>
        <taxon>Pseudomonadota</taxon>
        <taxon>Gammaproteobacteria</taxon>
        <taxon>Methylococcales</taxon>
        <taxon>Methylothermaceae</taxon>
        <taxon>Methylomarinovum</taxon>
    </lineage>
</organism>
<dbReference type="GO" id="GO:0046872">
    <property type="term" value="F:metal ion binding"/>
    <property type="evidence" value="ECO:0007669"/>
    <property type="project" value="UniProtKB-KW"/>
</dbReference>
<feature type="signal peptide" evidence="2">
    <location>
        <begin position="1"/>
        <end position="22"/>
    </location>
</feature>
<reference evidence="5" key="1">
    <citation type="journal article" date="2024" name="Int. J. Syst. Evol. Microbiol.">
        <title>Methylomarinovum tepidoasis sp. nov., a moderately thermophilic methanotroph of the family Methylothermaceae isolated from a deep-sea hydrothermal field.</title>
        <authorList>
            <person name="Hirayama H."/>
            <person name="Takaki Y."/>
            <person name="Abe M."/>
            <person name="Miyazaki M."/>
            <person name="Uematsu K."/>
            <person name="Matsui Y."/>
            <person name="Takai K."/>
        </authorList>
    </citation>
    <scope>NUCLEOTIDE SEQUENCE [LARGE SCALE GENOMIC DNA]</scope>
    <source>
        <strain evidence="5">IT-9</strain>
    </source>
</reference>
<evidence type="ECO:0000256" key="2">
    <source>
        <dbReference type="SAM" id="SignalP"/>
    </source>
</evidence>
<keyword evidence="1" id="KW-0479">Metal-binding</keyword>
<keyword evidence="5" id="KW-1185">Reference proteome</keyword>
<dbReference type="EMBL" id="AP024714">
    <property type="protein sequence ID" value="BCX82176.1"/>
    <property type="molecule type" value="Genomic_DNA"/>
</dbReference>
<dbReference type="CDD" id="cd00371">
    <property type="entry name" value="HMA"/>
    <property type="match status" value="1"/>
</dbReference>
<dbReference type="InterPro" id="IPR006121">
    <property type="entry name" value="HMA_dom"/>
</dbReference>
<dbReference type="Gene3D" id="3.30.70.100">
    <property type="match status" value="1"/>
</dbReference>
<evidence type="ECO:0000313" key="5">
    <source>
        <dbReference type="Proteomes" id="UP001321825"/>
    </source>
</evidence>
<dbReference type="InterPro" id="IPR001802">
    <property type="entry name" value="MerP/CopZ"/>
</dbReference>
<evidence type="ECO:0000256" key="1">
    <source>
        <dbReference type="ARBA" id="ARBA00022723"/>
    </source>
</evidence>
<dbReference type="PANTHER" id="PTHR46594">
    <property type="entry name" value="P-TYPE CATION-TRANSPORTING ATPASE"/>
    <property type="match status" value="1"/>
</dbReference>
<feature type="domain" description="HMA" evidence="3">
    <location>
        <begin position="31"/>
        <end position="97"/>
    </location>
</feature>
<name>A0AAU9C9F5_9GAMM</name>
<dbReference type="Pfam" id="PF00403">
    <property type="entry name" value="HMA"/>
    <property type="match status" value="1"/>
</dbReference>
<keyword evidence="2" id="KW-0732">Signal</keyword>
<dbReference type="AlphaFoldDB" id="A0AAU9C9F5"/>
<gene>
    <name evidence="4" type="ORF">MIT9_P1761</name>
</gene>
<dbReference type="PRINTS" id="PR00946">
    <property type="entry name" value="HGSCAVENGER"/>
</dbReference>